<protein>
    <submittedName>
        <fullName evidence="2">Cation transporter</fullName>
    </submittedName>
</protein>
<dbReference type="EMBL" id="CP060286">
    <property type="protein sequence ID" value="QNK42061.1"/>
    <property type="molecule type" value="Genomic_DNA"/>
</dbReference>
<evidence type="ECO:0000313" key="2">
    <source>
        <dbReference type="EMBL" id="QNK42061.1"/>
    </source>
</evidence>
<evidence type="ECO:0000259" key="1">
    <source>
        <dbReference type="Pfam" id="PF00403"/>
    </source>
</evidence>
<proteinExistence type="predicted"/>
<dbReference type="InterPro" id="IPR036163">
    <property type="entry name" value="HMA_dom_sf"/>
</dbReference>
<feature type="domain" description="HMA" evidence="1">
    <location>
        <begin position="24"/>
        <end position="69"/>
    </location>
</feature>
<dbReference type="Gene3D" id="3.30.70.100">
    <property type="match status" value="1"/>
</dbReference>
<dbReference type="RefSeq" id="WP_166525051.1">
    <property type="nucleotide sequence ID" value="NZ_CP060286.1"/>
</dbReference>
<reference evidence="2 3" key="1">
    <citation type="submission" date="2020-08" db="EMBL/GenBank/DDBJ databases">
        <title>The isolate Caproiciproducens sp. 7D4C2 produces n-caproate at mildly acidic conditions from hexoses: genome and rBOX comparison with related strains and chain-elongating bacteria.</title>
        <authorList>
            <person name="Esquivel-Elizondo S."/>
            <person name="Bagci C."/>
            <person name="Temovska M."/>
            <person name="Jeon B.S."/>
            <person name="Bessarab I."/>
            <person name="Williams R.B.H."/>
            <person name="Huson D.H."/>
            <person name="Angenent L.T."/>
        </authorList>
    </citation>
    <scope>NUCLEOTIDE SEQUENCE [LARGE SCALE GENOMIC DNA]</scope>
    <source>
        <strain evidence="2 3">7D4C2</strain>
    </source>
</reference>
<dbReference type="SUPFAM" id="SSF55008">
    <property type="entry name" value="HMA, heavy metal-associated domain"/>
    <property type="match status" value="1"/>
</dbReference>
<gene>
    <name evidence="2" type="ORF">HCR03_07505</name>
</gene>
<dbReference type="Proteomes" id="UP000515909">
    <property type="component" value="Chromosome"/>
</dbReference>
<name>A0A7G8TEM0_9FIRM</name>
<sequence>MIFISKASVYFSLKHPEDQRNCEEIKRNLDSIPGVISVSISRDRDRVAVDYDTTGTGPDRLRNKLGECGCSIEAEHWQEHKM</sequence>
<dbReference type="CDD" id="cd00371">
    <property type="entry name" value="HMA"/>
    <property type="match status" value="1"/>
</dbReference>
<organism evidence="2 3">
    <name type="scientific">Caproicibacter fermentans</name>
    <dbReference type="NCBI Taxonomy" id="2576756"/>
    <lineage>
        <taxon>Bacteria</taxon>
        <taxon>Bacillati</taxon>
        <taxon>Bacillota</taxon>
        <taxon>Clostridia</taxon>
        <taxon>Eubacteriales</taxon>
        <taxon>Acutalibacteraceae</taxon>
        <taxon>Caproicibacter</taxon>
    </lineage>
</organism>
<evidence type="ECO:0000313" key="3">
    <source>
        <dbReference type="Proteomes" id="UP000515909"/>
    </source>
</evidence>
<dbReference type="AlphaFoldDB" id="A0A7G8TEM0"/>
<dbReference type="InterPro" id="IPR006121">
    <property type="entry name" value="HMA_dom"/>
</dbReference>
<accession>A0A7G8TEM0</accession>
<dbReference type="KEGG" id="cfem:HCR03_07505"/>
<dbReference type="GO" id="GO:0046872">
    <property type="term" value="F:metal ion binding"/>
    <property type="evidence" value="ECO:0007669"/>
    <property type="project" value="InterPro"/>
</dbReference>
<dbReference type="Pfam" id="PF00403">
    <property type="entry name" value="HMA"/>
    <property type="match status" value="1"/>
</dbReference>